<gene>
    <name evidence="1" type="ORF">HPB50_004465</name>
</gene>
<accession>A0ACB7TF44</accession>
<comment type="caution">
    <text evidence="1">The sequence shown here is derived from an EMBL/GenBank/DDBJ whole genome shotgun (WGS) entry which is preliminary data.</text>
</comment>
<reference evidence="1" key="1">
    <citation type="submission" date="2020-05" db="EMBL/GenBank/DDBJ databases">
        <title>Large-scale comparative analyses of tick genomes elucidate their genetic diversity and vector capacities.</title>
        <authorList>
            <person name="Jia N."/>
            <person name="Wang J."/>
            <person name="Shi W."/>
            <person name="Du L."/>
            <person name="Sun Y."/>
            <person name="Zhan W."/>
            <person name="Jiang J."/>
            <person name="Wang Q."/>
            <person name="Zhang B."/>
            <person name="Ji P."/>
            <person name="Sakyi L.B."/>
            <person name="Cui X."/>
            <person name="Yuan T."/>
            <person name="Jiang B."/>
            <person name="Yang W."/>
            <person name="Lam T.T.-Y."/>
            <person name="Chang Q."/>
            <person name="Ding S."/>
            <person name="Wang X."/>
            <person name="Zhu J."/>
            <person name="Ruan X."/>
            <person name="Zhao L."/>
            <person name="Wei J."/>
            <person name="Que T."/>
            <person name="Du C."/>
            <person name="Cheng J."/>
            <person name="Dai P."/>
            <person name="Han X."/>
            <person name="Huang E."/>
            <person name="Gao Y."/>
            <person name="Liu J."/>
            <person name="Shao H."/>
            <person name="Ye R."/>
            <person name="Li L."/>
            <person name="Wei W."/>
            <person name="Wang X."/>
            <person name="Wang C."/>
            <person name="Yang T."/>
            <person name="Huo Q."/>
            <person name="Li W."/>
            <person name="Guo W."/>
            <person name="Chen H."/>
            <person name="Zhou L."/>
            <person name="Ni X."/>
            <person name="Tian J."/>
            <person name="Zhou Y."/>
            <person name="Sheng Y."/>
            <person name="Liu T."/>
            <person name="Pan Y."/>
            <person name="Xia L."/>
            <person name="Li J."/>
            <person name="Zhao F."/>
            <person name="Cao W."/>
        </authorList>
    </citation>
    <scope>NUCLEOTIDE SEQUENCE</scope>
    <source>
        <strain evidence="1">Hyas-2018</strain>
    </source>
</reference>
<dbReference type="Proteomes" id="UP000821845">
    <property type="component" value="Chromosome 1"/>
</dbReference>
<evidence type="ECO:0000313" key="1">
    <source>
        <dbReference type="EMBL" id="KAH6944688.1"/>
    </source>
</evidence>
<dbReference type="EMBL" id="CM023481">
    <property type="protein sequence ID" value="KAH6944688.1"/>
    <property type="molecule type" value="Genomic_DNA"/>
</dbReference>
<name>A0ACB7TF44_HYAAI</name>
<evidence type="ECO:0000313" key="2">
    <source>
        <dbReference type="Proteomes" id="UP000821845"/>
    </source>
</evidence>
<keyword evidence="2" id="KW-1185">Reference proteome</keyword>
<proteinExistence type="predicted"/>
<organism evidence="1 2">
    <name type="scientific">Hyalomma asiaticum</name>
    <name type="common">Tick</name>
    <dbReference type="NCBI Taxonomy" id="266040"/>
    <lineage>
        <taxon>Eukaryota</taxon>
        <taxon>Metazoa</taxon>
        <taxon>Ecdysozoa</taxon>
        <taxon>Arthropoda</taxon>
        <taxon>Chelicerata</taxon>
        <taxon>Arachnida</taxon>
        <taxon>Acari</taxon>
        <taxon>Parasitiformes</taxon>
        <taxon>Ixodida</taxon>
        <taxon>Ixodoidea</taxon>
        <taxon>Ixodidae</taxon>
        <taxon>Hyalomminae</taxon>
        <taxon>Hyalomma</taxon>
    </lineage>
</organism>
<sequence length="95" mass="10503">MPSSESMSFLCPKLLVRRLWNGVVVLGRRGVPKKSMLSSSGSELSGCGLKLPNFLQWNLELPTLLPIHLMGIRAIATTSVRSQSDWDLAIPYFAM</sequence>
<protein>
    <submittedName>
        <fullName evidence="1">Uncharacterized protein</fullName>
    </submittedName>
</protein>